<dbReference type="GeneID" id="15010775"/>
<keyword evidence="1" id="KW-0472">Membrane</keyword>
<accession>M4T3W6</accession>
<evidence type="ECO:0000313" key="3">
    <source>
        <dbReference type="Proteomes" id="UP000204048"/>
    </source>
</evidence>
<dbReference type="RefSeq" id="YP_007674242.1">
    <property type="nucleotide sequence ID" value="NC_020849.1"/>
</dbReference>
<evidence type="ECO:0000256" key="1">
    <source>
        <dbReference type="SAM" id="Phobius"/>
    </source>
</evidence>
<dbReference type="Proteomes" id="UP000204048">
    <property type="component" value="Segment"/>
</dbReference>
<gene>
    <name evidence="2" type="ORF">PYDG_00032</name>
</gene>
<keyword evidence="1" id="KW-1133">Transmembrane helix</keyword>
<proteinExistence type="predicted"/>
<reference evidence="2 3" key="1">
    <citation type="submission" date="2010-11" db="EMBL/GenBank/DDBJ databases">
        <title>The Genome Sequence of Pseudoalteromonas phage pYD6-A.</title>
        <authorList>
            <consortium name="The Broad Institute Genome Sequencing Platform"/>
            <person name="Henn M.R."/>
            <person name="Wolf A."/>
            <person name="Jost G."/>
            <person name="Levin J."/>
            <person name="Malboeuf C."/>
            <person name="Casali M."/>
            <person name="Russ C."/>
            <person name="Lennon N."/>
            <person name="Chapman S.B."/>
            <person name="Erlich R."/>
            <person name="Young S.K."/>
            <person name="Yandava C."/>
            <person name="Zeng Q."/>
            <person name="Alvarado L."/>
            <person name="Anderson S."/>
            <person name="Berlin A."/>
            <person name="Chen Z."/>
            <person name="Freedman E."/>
            <person name="Gellesch M."/>
            <person name="Goldberg J."/>
            <person name="Green L."/>
            <person name="Griggs A."/>
            <person name="Gujja S."/>
            <person name="Heilman E.R."/>
            <person name="Heiman D."/>
            <person name="Hollinger A."/>
            <person name="Howarth C."/>
            <person name="Larson L."/>
            <person name="Mehta T."/>
            <person name="Pearson M."/>
            <person name="Roberts A."/>
            <person name="Ryan E."/>
            <person name="Saif S."/>
            <person name="Shea T."/>
            <person name="Shenoy N."/>
            <person name="Sisk P."/>
            <person name="Stolte C."/>
            <person name="Sykes S."/>
            <person name="White J."/>
            <person name="Haas B."/>
            <person name="Nusbaum C."/>
            <person name="Birren B."/>
        </authorList>
    </citation>
    <scope>NUCLEOTIDE SEQUENCE [LARGE SCALE GENOMIC DNA]</scope>
    <source>
        <strain evidence="3">pYD6-A</strain>
    </source>
</reference>
<keyword evidence="3" id="KW-1185">Reference proteome</keyword>
<organism evidence="2 3">
    <name type="scientific">Pseudoalteromonas phage pYD6-A</name>
    <dbReference type="NCBI Taxonomy" id="754052"/>
    <lineage>
        <taxon>Viruses</taxon>
        <taxon>Duplodnaviria</taxon>
        <taxon>Heunggongvirae</taxon>
        <taxon>Uroviricota</taxon>
        <taxon>Caudoviricetes</taxon>
        <taxon>Schitoviridae</taxon>
        <taxon>Fuhrmanvirinae</taxon>
        <taxon>Matsuvirus</taxon>
        <taxon>Matsuvirus pYD6A</taxon>
    </lineage>
</organism>
<protein>
    <submittedName>
        <fullName evidence="2">Uncharacterized protein</fullName>
    </submittedName>
</protein>
<feature type="transmembrane region" description="Helical" evidence="1">
    <location>
        <begin position="6"/>
        <end position="28"/>
    </location>
</feature>
<keyword evidence="1" id="KW-0812">Transmembrane</keyword>
<dbReference type="KEGG" id="vg:15010775"/>
<dbReference type="EMBL" id="JF974296">
    <property type="protein sequence ID" value="AGH57564.1"/>
    <property type="molecule type" value="Genomic_DNA"/>
</dbReference>
<evidence type="ECO:0000313" key="2">
    <source>
        <dbReference type="EMBL" id="AGH57564.1"/>
    </source>
</evidence>
<name>M4T3W6_9CAUD</name>
<sequence>MIDFVVEAFGFFSGAFYIIIGGITLFILGVRSGYKFRNEIITELKQKIDKQDAELSIQLILNKTQQDIIKTHELLDN</sequence>